<feature type="transmembrane region" description="Helical" evidence="1">
    <location>
        <begin position="365"/>
        <end position="383"/>
    </location>
</feature>
<accession>A0A6C0AM64</accession>
<evidence type="ECO:0008006" key="3">
    <source>
        <dbReference type="Google" id="ProtNLM"/>
    </source>
</evidence>
<sequence length="395" mass="45966">MQSKPGTIFVSIASYRDDVCSTTLDSLYTMADKKERVYVGICQQNKNEEDRGIDCVSKGYQDHPNVKIIRIPHFDAKGPTHARYLCSTLWNGEEYFLQIDSHSKFVKGWDTLCINMLTDIKNKGLSKKPVLSHYPKEISTYDEYNDTIKNNVTRICKSFFNDREMISFMGAEEINSNNVPYMTPYVAGGMVFCESYFLKELPFDPNLPFLFVGEEILHSIRFYTNGWDVFTPTENIVFHEYTRAEKPKIWTDNPYYSDIPAFDKVKYYLKLVDSDKDVKNYLKFNLDKYGLGTVRTLEDYYNFAGIDIVNKKVYKNFCKTNNIATQEDILMSNEINHKKDITTNLKTISTNTITFFKNYVTLKNIILFLIVIGMIAVIIYYILNKKLPFKISNKK</sequence>
<keyword evidence="1" id="KW-0472">Membrane</keyword>
<dbReference type="EMBL" id="MN740722">
    <property type="protein sequence ID" value="QHS80842.1"/>
    <property type="molecule type" value="Genomic_DNA"/>
</dbReference>
<keyword evidence="1" id="KW-0812">Transmembrane</keyword>
<proteinExistence type="predicted"/>
<protein>
    <recommendedName>
        <fullName evidence="3">Glycosyltransferase 2-like domain-containing protein</fullName>
    </recommendedName>
</protein>
<organism evidence="2">
    <name type="scientific">viral metagenome</name>
    <dbReference type="NCBI Taxonomy" id="1070528"/>
    <lineage>
        <taxon>unclassified sequences</taxon>
        <taxon>metagenomes</taxon>
        <taxon>organismal metagenomes</taxon>
    </lineage>
</organism>
<evidence type="ECO:0000256" key="1">
    <source>
        <dbReference type="SAM" id="Phobius"/>
    </source>
</evidence>
<keyword evidence="1" id="KW-1133">Transmembrane helix</keyword>
<name>A0A6C0AM64_9ZZZZ</name>
<dbReference type="PANTHER" id="PTHR34496:SF10">
    <property type="entry name" value="GLCNAC TRANSFERASE"/>
    <property type="match status" value="1"/>
</dbReference>
<dbReference type="PANTHER" id="PTHR34496">
    <property type="entry name" value="GLCNAC TRANSFERASE-RELATED"/>
    <property type="match status" value="1"/>
</dbReference>
<reference evidence="2" key="1">
    <citation type="journal article" date="2020" name="Nature">
        <title>Giant virus diversity and host interactions through global metagenomics.</title>
        <authorList>
            <person name="Schulz F."/>
            <person name="Roux S."/>
            <person name="Paez-Espino D."/>
            <person name="Jungbluth S."/>
            <person name="Walsh D.A."/>
            <person name="Denef V.J."/>
            <person name="McMahon K.D."/>
            <person name="Konstantinidis K.T."/>
            <person name="Eloe-Fadrosh E.A."/>
            <person name="Kyrpides N.C."/>
            <person name="Woyke T."/>
        </authorList>
    </citation>
    <scope>NUCLEOTIDE SEQUENCE</scope>
    <source>
        <strain evidence="2">GVMAG-S-1091796-13</strain>
    </source>
</reference>
<dbReference type="AlphaFoldDB" id="A0A6C0AM64"/>
<dbReference type="InterPro" id="IPR021067">
    <property type="entry name" value="Glycosyltransferase"/>
</dbReference>
<dbReference type="SUPFAM" id="SSF53448">
    <property type="entry name" value="Nucleotide-diphospho-sugar transferases"/>
    <property type="match status" value="1"/>
</dbReference>
<dbReference type="Gene3D" id="3.90.550.10">
    <property type="entry name" value="Spore Coat Polysaccharide Biosynthesis Protein SpsA, Chain A"/>
    <property type="match status" value="1"/>
</dbReference>
<dbReference type="InterPro" id="IPR029044">
    <property type="entry name" value="Nucleotide-diphossugar_trans"/>
</dbReference>
<evidence type="ECO:0000313" key="2">
    <source>
        <dbReference type="EMBL" id="QHS80842.1"/>
    </source>
</evidence>
<dbReference type="Pfam" id="PF11397">
    <property type="entry name" value="GlcNAc"/>
    <property type="match status" value="2"/>
</dbReference>